<keyword evidence="6 12" id="KW-0863">Zinc-finger</keyword>
<feature type="domain" description="C2H2-type" evidence="14">
    <location>
        <begin position="451"/>
        <end position="478"/>
    </location>
</feature>
<evidence type="ECO:0000256" key="10">
    <source>
        <dbReference type="ARBA" id="ARBA00023163"/>
    </source>
</evidence>
<feature type="domain" description="C2H2-type" evidence="14">
    <location>
        <begin position="535"/>
        <end position="562"/>
    </location>
</feature>
<dbReference type="PANTHER" id="PTHR14196:SF12">
    <property type="entry name" value="ZINC FINGER PROTEIN 208-LIKE"/>
    <property type="match status" value="1"/>
</dbReference>
<reference evidence="15 16" key="1">
    <citation type="submission" date="2019-06" db="EMBL/GenBank/DDBJ databases">
        <title>Draft genomes of female and male turbot (Scophthalmus maximus).</title>
        <authorList>
            <person name="Xu H."/>
            <person name="Xu X.-W."/>
            <person name="Shao C."/>
            <person name="Chen S."/>
        </authorList>
    </citation>
    <scope>NUCLEOTIDE SEQUENCE [LARGE SCALE GENOMIC DNA]</scope>
    <source>
        <strain evidence="15">Ysfricsl-2016a</strain>
        <tissue evidence="15">Blood</tissue>
    </source>
</reference>
<dbReference type="SUPFAM" id="SSF57667">
    <property type="entry name" value="beta-beta-alpha zinc fingers"/>
    <property type="match status" value="4"/>
</dbReference>
<dbReference type="SMART" id="SM00355">
    <property type="entry name" value="ZnF_C2H2"/>
    <property type="match status" value="7"/>
</dbReference>
<dbReference type="InterPro" id="IPR036236">
    <property type="entry name" value="Znf_C2H2_sf"/>
</dbReference>
<proteinExistence type="inferred from homology"/>
<comment type="caution">
    <text evidence="15">The sequence shown here is derived from an EMBL/GenBank/DDBJ whole genome shotgun (WGS) entry which is preliminary data.</text>
</comment>
<feature type="region of interest" description="Disordered" evidence="13">
    <location>
        <begin position="127"/>
        <end position="161"/>
    </location>
</feature>
<dbReference type="FunFam" id="3.30.160.60:FF:000557">
    <property type="entry name" value="zinc finger and SCAN domain-containing protein 29"/>
    <property type="match status" value="1"/>
</dbReference>
<evidence type="ECO:0000256" key="5">
    <source>
        <dbReference type="ARBA" id="ARBA00022737"/>
    </source>
</evidence>
<keyword evidence="9" id="KW-0238">DNA-binding</keyword>
<feature type="compositionally biased region" description="Polar residues" evidence="13">
    <location>
        <begin position="427"/>
        <end position="443"/>
    </location>
</feature>
<dbReference type="GO" id="GO:0005634">
    <property type="term" value="C:nucleus"/>
    <property type="evidence" value="ECO:0007669"/>
    <property type="project" value="UniProtKB-SubCell"/>
</dbReference>
<feature type="region of interest" description="Disordered" evidence="13">
    <location>
        <begin position="54"/>
        <end position="76"/>
    </location>
</feature>
<evidence type="ECO:0000256" key="6">
    <source>
        <dbReference type="ARBA" id="ARBA00022771"/>
    </source>
</evidence>
<dbReference type="AlphaFoldDB" id="A0A6A4TT46"/>
<evidence type="ECO:0000256" key="7">
    <source>
        <dbReference type="ARBA" id="ARBA00022833"/>
    </source>
</evidence>
<dbReference type="FunFam" id="3.30.160.60:FF:000902">
    <property type="entry name" value="Zinc finger protein 445"/>
    <property type="match status" value="2"/>
</dbReference>
<keyword evidence="7" id="KW-0862">Zinc</keyword>
<keyword evidence="4" id="KW-0479">Metal-binding</keyword>
<evidence type="ECO:0000259" key="14">
    <source>
        <dbReference type="PROSITE" id="PS50157"/>
    </source>
</evidence>
<keyword evidence="5" id="KW-0677">Repeat</keyword>
<feature type="domain" description="C2H2-type" evidence="14">
    <location>
        <begin position="591"/>
        <end position="618"/>
    </location>
</feature>
<keyword evidence="10" id="KW-0804">Transcription</keyword>
<accession>A0A6A4TT46</accession>
<comment type="similarity">
    <text evidence="3">Belongs to the krueppel C2H2-type zinc-finger protein family.</text>
</comment>
<feature type="compositionally biased region" description="Basic and acidic residues" evidence="13">
    <location>
        <begin position="54"/>
        <end position="66"/>
    </location>
</feature>
<dbReference type="EMBL" id="VEVO01000001">
    <property type="protein sequence ID" value="KAF0046414.1"/>
    <property type="molecule type" value="Genomic_DNA"/>
</dbReference>
<name>A0A6A4TT46_SCOMX</name>
<feature type="region of interest" description="Disordered" evidence="13">
    <location>
        <begin position="321"/>
        <end position="354"/>
    </location>
</feature>
<evidence type="ECO:0000256" key="1">
    <source>
        <dbReference type="ARBA" id="ARBA00003767"/>
    </source>
</evidence>
<feature type="region of interest" description="Disordered" evidence="13">
    <location>
        <begin position="394"/>
        <end position="443"/>
    </location>
</feature>
<dbReference type="GO" id="GO:0000981">
    <property type="term" value="F:DNA-binding transcription factor activity, RNA polymerase II-specific"/>
    <property type="evidence" value="ECO:0007669"/>
    <property type="project" value="TreeGrafter"/>
</dbReference>
<feature type="compositionally biased region" description="Basic and acidic residues" evidence="13">
    <location>
        <begin position="396"/>
        <end position="417"/>
    </location>
</feature>
<keyword evidence="11" id="KW-0539">Nucleus</keyword>
<feature type="domain" description="C2H2-type" evidence="14">
    <location>
        <begin position="479"/>
        <end position="506"/>
    </location>
</feature>
<dbReference type="Gene3D" id="3.30.160.60">
    <property type="entry name" value="Classic Zinc Finger"/>
    <property type="match status" value="7"/>
</dbReference>
<feature type="domain" description="C2H2-type" evidence="14">
    <location>
        <begin position="619"/>
        <end position="646"/>
    </location>
</feature>
<dbReference type="PROSITE" id="PS00028">
    <property type="entry name" value="ZINC_FINGER_C2H2_1"/>
    <property type="match status" value="7"/>
</dbReference>
<gene>
    <name evidence="15" type="ORF">F2P81_000047</name>
</gene>
<dbReference type="FunFam" id="3.30.160.60:FF:000966">
    <property type="entry name" value="ZFP90 zinc finger protein"/>
    <property type="match status" value="1"/>
</dbReference>
<feature type="domain" description="C2H2-type" evidence="14">
    <location>
        <begin position="507"/>
        <end position="534"/>
    </location>
</feature>
<feature type="domain" description="C2H2-type" evidence="14">
    <location>
        <begin position="563"/>
        <end position="590"/>
    </location>
</feature>
<dbReference type="InterPro" id="IPR013087">
    <property type="entry name" value="Znf_C2H2_type"/>
</dbReference>
<dbReference type="Proteomes" id="UP000438429">
    <property type="component" value="Unassembled WGS sequence"/>
</dbReference>
<feature type="region of interest" description="Disordered" evidence="13">
    <location>
        <begin position="201"/>
        <end position="246"/>
    </location>
</feature>
<dbReference type="PANTHER" id="PTHR14196">
    <property type="entry name" value="ODD-SKIPPED - RELATED"/>
    <property type="match status" value="1"/>
</dbReference>
<sequence>MCSAQCWTQFVLERLTAAAELISRDFEQSVVEYEEEIDRQRRLLDIVWRPERKLHRTGESEQERSSSLDQQEPEQPTVTENILIEFNEDTDHQRGLMDIVWRHERLHRTQLPQQHVCKEEEVLSEQQLCEQERSSSLDQQEPEPPQMKEEQEEPVSSQEGEQLVLKQETDTFMLTPTYEESEHSEPEPNSDQQLLSHYSPVAESHDQRGSDHVEPGPTRNEETKRKKRRHNNTSHSDNVDNSPPTKSHCYTHTEFVNKRLSAAAEQIFIFFEKTVVEYKEEIDRQRRLLDICLKPQIILHIQELPQQHVCKEEEVLSEQQLCEQERSSSLDQQEPEPPQMKEEQEEPVSSQEGEQLVLKQETDTFMLTPTYEESEHSEPEPNSDQQLLSHYSPVAESHDQRGSDHVEPGPTRNEETKRKKRRHNNTSHSDNVDNSPPTKSHCYTHTGDKPHACETCGKCFRTKSDMLIHMRTHTGEKPYSCETCGKCFKQCAHLNAHVRTHTGEKPYSCETCGKCFKQRHQLNVHMRTHTGEKPYSCETCGKCFRRKSDMLIHMRTHTGEKPYSCETCGKCFKQYTHLNAHTRVHTSEKLYSCETCGKCFKTKSDMLIHMRIHTGEKPYSCETCGKCFKQWTHLNYHMRVHTGNVTLKKYCPASERIRPLSEMTAFVRQSHVPIK</sequence>
<evidence type="ECO:0000256" key="9">
    <source>
        <dbReference type="ARBA" id="ARBA00023125"/>
    </source>
</evidence>
<evidence type="ECO:0000256" key="8">
    <source>
        <dbReference type="ARBA" id="ARBA00023015"/>
    </source>
</evidence>
<evidence type="ECO:0000256" key="2">
    <source>
        <dbReference type="ARBA" id="ARBA00004123"/>
    </source>
</evidence>
<evidence type="ECO:0000256" key="13">
    <source>
        <dbReference type="SAM" id="MobiDB-lite"/>
    </source>
</evidence>
<feature type="compositionally biased region" description="Polar residues" evidence="13">
    <location>
        <begin position="234"/>
        <end position="246"/>
    </location>
</feature>
<keyword evidence="8" id="KW-0805">Transcription regulation</keyword>
<evidence type="ECO:0000313" key="16">
    <source>
        <dbReference type="Proteomes" id="UP000438429"/>
    </source>
</evidence>
<feature type="compositionally biased region" description="Basic and acidic residues" evidence="13">
    <location>
        <begin position="203"/>
        <end position="224"/>
    </location>
</feature>
<dbReference type="FunFam" id="3.30.160.60:FF:000478">
    <property type="entry name" value="Zinc finger protein 133"/>
    <property type="match status" value="2"/>
</dbReference>
<dbReference type="Pfam" id="PF00096">
    <property type="entry name" value="zf-C2H2"/>
    <property type="match status" value="7"/>
</dbReference>
<evidence type="ECO:0000256" key="4">
    <source>
        <dbReference type="ARBA" id="ARBA00022723"/>
    </source>
</evidence>
<dbReference type="GO" id="GO:0008270">
    <property type="term" value="F:zinc ion binding"/>
    <property type="evidence" value="ECO:0007669"/>
    <property type="project" value="UniProtKB-KW"/>
</dbReference>
<evidence type="ECO:0000256" key="11">
    <source>
        <dbReference type="ARBA" id="ARBA00023242"/>
    </source>
</evidence>
<dbReference type="InterPro" id="IPR050717">
    <property type="entry name" value="C2H2-ZF_Transcription_Reg"/>
</dbReference>
<evidence type="ECO:0000256" key="12">
    <source>
        <dbReference type="PROSITE-ProRule" id="PRU00042"/>
    </source>
</evidence>
<evidence type="ECO:0000313" key="15">
    <source>
        <dbReference type="EMBL" id="KAF0046414.1"/>
    </source>
</evidence>
<organism evidence="15 16">
    <name type="scientific">Scophthalmus maximus</name>
    <name type="common">Turbot</name>
    <name type="synonym">Psetta maxima</name>
    <dbReference type="NCBI Taxonomy" id="52904"/>
    <lineage>
        <taxon>Eukaryota</taxon>
        <taxon>Metazoa</taxon>
        <taxon>Chordata</taxon>
        <taxon>Craniata</taxon>
        <taxon>Vertebrata</taxon>
        <taxon>Euteleostomi</taxon>
        <taxon>Actinopterygii</taxon>
        <taxon>Neopterygii</taxon>
        <taxon>Teleostei</taxon>
        <taxon>Neoteleostei</taxon>
        <taxon>Acanthomorphata</taxon>
        <taxon>Carangaria</taxon>
        <taxon>Pleuronectiformes</taxon>
        <taxon>Pleuronectoidei</taxon>
        <taxon>Scophthalmidae</taxon>
        <taxon>Scophthalmus</taxon>
    </lineage>
</organism>
<comment type="subcellular location">
    <subcellularLocation>
        <location evidence="2">Nucleus</location>
    </subcellularLocation>
</comment>
<dbReference type="PROSITE" id="PS50157">
    <property type="entry name" value="ZINC_FINGER_C2H2_2"/>
    <property type="match status" value="7"/>
</dbReference>
<feature type="compositionally biased region" description="Polar residues" evidence="13">
    <location>
        <begin position="67"/>
        <end position="76"/>
    </location>
</feature>
<dbReference type="FunFam" id="3.30.160.60:FF:001891">
    <property type="entry name" value="Zinc finger protein 527"/>
    <property type="match status" value="1"/>
</dbReference>
<comment type="function">
    <text evidence="1">May be involved in transcriptional regulation.</text>
</comment>
<evidence type="ECO:0000256" key="3">
    <source>
        <dbReference type="ARBA" id="ARBA00006991"/>
    </source>
</evidence>
<protein>
    <recommendedName>
        <fullName evidence="14">C2H2-type domain-containing protein</fullName>
    </recommendedName>
</protein>
<dbReference type="GO" id="GO:0000977">
    <property type="term" value="F:RNA polymerase II transcription regulatory region sequence-specific DNA binding"/>
    <property type="evidence" value="ECO:0007669"/>
    <property type="project" value="TreeGrafter"/>
</dbReference>